<reference evidence="2 3" key="1">
    <citation type="journal article" date="2018" name="Biotechnol. Biofuels">
        <title>Integrative visual omics of the white-rot fungus Polyporus brumalis exposes the biotechnological potential of its oxidative enzymes for delignifying raw plant biomass.</title>
        <authorList>
            <person name="Miyauchi S."/>
            <person name="Rancon A."/>
            <person name="Drula E."/>
            <person name="Hage H."/>
            <person name="Chaduli D."/>
            <person name="Favel A."/>
            <person name="Grisel S."/>
            <person name="Henrissat B."/>
            <person name="Herpoel-Gimbert I."/>
            <person name="Ruiz-Duenas F.J."/>
            <person name="Chevret D."/>
            <person name="Hainaut M."/>
            <person name="Lin J."/>
            <person name="Wang M."/>
            <person name="Pangilinan J."/>
            <person name="Lipzen A."/>
            <person name="Lesage-Meessen L."/>
            <person name="Navarro D."/>
            <person name="Riley R."/>
            <person name="Grigoriev I.V."/>
            <person name="Zhou S."/>
            <person name="Raouche S."/>
            <person name="Rosso M.N."/>
        </authorList>
    </citation>
    <scope>NUCLEOTIDE SEQUENCE [LARGE SCALE GENOMIC DNA]</scope>
    <source>
        <strain evidence="2 3">BRFM 1820</strain>
    </source>
</reference>
<keyword evidence="3" id="KW-1185">Reference proteome</keyword>
<dbReference type="AlphaFoldDB" id="A0A371D5A1"/>
<dbReference type="OrthoDB" id="3062651at2759"/>
<feature type="region of interest" description="Disordered" evidence="1">
    <location>
        <begin position="45"/>
        <end position="101"/>
    </location>
</feature>
<feature type="compositionally biased region" description="Acidic residues" evidence="1">
    <location>
        <begin position="361"/>
        <end position="372"/>
    </location>
</feature>
<organism evidence="2 3">
    <name type="scientific">Lentinus brumalis</name>
    <dbReference type="NCBI Taxonomy" id="2498619"/>
    <lineage>
        <taxon>Eukaryota</taxon>
        <taxon>Fungi</taxon>
        <taxon>Dikarya</taxon>
        <taxon>Basidiomycota</taxon>
        <taxon>Agaricomycotina</taxon>
        <taxon>Agaricomycetes</taxon>
        <taxon>Polyporales</taxon>
        <taxon>Polyporaceae</taxon>
        <taxon>Lentinus</taxon>
    </lineage>
</organism>
<feature type="compositionally biased region" description="Low complexity" evidence="1">
    <location>
        <begin position="82"/>
        <end position="99"/>
    </location>
</feature>
<accession>A0A371D5A1</accession>
<protein>
    <submittedName>
        <fullName evidence="2">Uncharacterized protein</fullName>
    </submittedName>
</protein>
<evidence type="ECO:0000256" key="1">
    <source>
        <dbReference type="SAM" id="MobiDB-lite"/>
    </source>
</evidence>
<name>A0A371D5A1_9APHY</name>
<proteinExistence type="predicted"/>
<dbReference type="EMBL" id="KZ857416">
    <property type="protein sequence ID" value="RDX47710.1"/>
    <property type="molecule type" value="Genomic_DNA"/>
</dbReference>
<sequence length="510" mass="55632">MTVPHTQMVGVDRHKCDKCNCVQFTPRDEAGKKCTCGHSRRHHTIAEPPPLPSHVAAGPALPPPATQTPVTVSSMLERVRSRNAAQASSSSGAGSSSNATTVGVARTEALVGYRPTYSTQVRATQKGTGRRSVAASVAFKGRSRKSSGDKSEQRIGEIILLPEGTERDKNNGVVLVNDAYPDKTYLASLRRHGLAVTEDLQGKPLQINSTWVVGDIDRYLRDIFPEPFHFLDHVCSLAPNEQHFQLLERDGRHLVPVQKRHDQPITGEDLIRAISGKRVGMRASRLHFVLHRAIPDGMCRDWALVNTHIENGTIEEYEASVLQEEDDADRSASGSIRGSPPATVYDKGKSKAQSTSTSDYSDQDATDSDDSDNEHRTGQQSIRRSTRLLSKRPRTPTPEQNHNKRRKTGSNAYVVPEVEDVSDDDNNIDEGIPYPLTQQAIHATHLLANATPVNSTDSIMAVAAASSPNTNPFVTPTSSPAAPVPKISGLPVPVQAKSNPWNILKQFESQ</sequence>
<feature type="region of interest" description="Disordered" evidence="1">
    <location>
        <begin position="323"/>
        <end position="417"/>
    </location>
</feature>
<feature type="compositionally biased region" description="Basic residues" evidence="1">
    <location>
        <begin position="384"/>
        <end position="394"/>
    </location>
</feature>
<gene>
    <name evidence="2" type="ORF">OH76DRAFT_1484401</name>
</gene>
<evidence type="ECO:0000313" key="3">
    <source>
        <dbReference type="Proteomes" id="UP000256964"/>
    </source>
</evidence>
<evidence type="ECO:0000313" key="2">
    <source>
        <dbReference type="EMBL" id="RDX47710.1"/>
    </source>
</evidence>
<dbReference type="Proteomes" id="UP000256964">
    <property type="component" value="Unassembled WGS sequence"/>
</dbReference>